<dbReference type="Proteomes" id="UP000324748">
    <property type="component" value="Unassembled WGS sequence"/>
</dbReference>
<evidence type="ECO:0000313" key="2">
    <source>
        <dbReference type="Proteomes" id="UP000324748"/>
    </source>
</evidence>
<name>A0A5B0QNJ3_PUCGR</name>
<evidence type="ECO:0000313" key="1">
    <source>
        <dbReference type="EMBL" id="KAA1114605.1"/>
    </source>
</evidence>
<accession>A0A5B0QNJ3</accession>
<dbReference type="AlphaFoldDB" id="A0A5B0QNJ3"/>
<gene>
    <name evidence="1" type="ORF">PGT21_015049</name>
</gene>
<proteinExistence type="predicted"/>
<keyword evidence="2" id="KW-1185">Reference proteome</keyword>
<dbReference type="EMBL" id="VSWC01000014">
    <property type="protein sequence ID" value="KAA1114605.1"/>
    <property type="molecule type" value="Genomic_DNA"/>
</dbReference>
<organism evidence="1 2">
    <name type="scientific">Puccinia graminis f. sp. tritici</name>
    <dbReference type="NCBI Taxonomy" id="56615"/>
    <lineage>
        <taxon>Eukaryota</taxon>
        <taxon>Fungi</taxon>
        <taxon>Dikarya</taxon>
        <taxon>Basidiomycota</taxon>
        <taxon>Pucciniomycotina</taxon>
        <taxon>Pucciniomycetes</taxon>
        <taxon>Pucciniales</taxon>
        <taxon>Pucciniaceae</taxon>
        <taxon>Puccinia</taxon>
    </lineage>
</organism>
<protein>
    <submittedName>
        <fullName evidence="1">Uncharacterized protein</fullName>
    </submittedName>
</protein>
<comment type="caution">
    <text evidence="1">The sequence shown here is derived from an EMBL/GenBank/DDBJ whole genome shotgun (WGS) entry which is preliminary data.</text>
</comment>
<sequence length="145" mass="15860">MTGEEASCLGFINGSLWHVGVVSSELTQRTLVDHRQQQTTKNPIHVRNRRRTENVLASSPGIEGPSLELKKWALVKAWKRRWRSSNGLPPLALTSSARMARGGTSEEIIRDQPVGRVAARGAGMLEVIAPAGQRSFPARRGPVMA</sequence>
<reference evidence="1 2" key="1">
    <citation type="submission" date="2019-05" db="EMBL/GenBank/DDBJ databases">
        <title>Emergence of the Ug99 lineage of the wheat stem rust pathogen through somatic hybridization.</title>
        <authorList>
            <person name="Li F."/>
            <person name="Upadhyaya N.M."/>
            <person name="Sperschneider J."/>
            <person name="Matny O."/>
            <person name="Nguyen-Phuc H."/>
            <person name="Mago R."/>
            <person name="Raley C."/>
            <person name="Miller M.E."/>
            <person name="Silverstein K.A.T."/>
            <person name="Henningsen E."/>
            <person name="Hirsch C.D."/>
            <person name="Visser B."/>
            <person name="Pretorius Z.A."/>
            <person name="Steffenson B.J."/>
            <person name="Schwessinger B."/>
            <person name="Dodds P.N."/>
            <person name="Figueroa M."/>
        </authorList>
    </citation>
    <scope>NUCLEOTIDE SEQUENCE [LARGE SCALE GENOMIC DNA]</scope>
    <source>
        <strain evidence="1">21-0</strain>
    </source>
</reference>